<feature type="compositionally biased region" description="Basic residues" evidence="1">
    <location>
        <begin position="1"/>
        <end position="13"/>
    </location>
</feature>
<feature type="compositionally biased region" description="Polar residues" evidence="1">
    <location>
        <begin position="14"/>
        <end position="23"/>
    </location>
</feature>
<organism evidence="2">
    <name type="scientific">marine sediment metagenome</name>
    <dbReference type="NCBI Taxonomy" id="412755"/>
    <lineage>
        <taxon>unclassified sequences</taxon>
        <taxon>metagenomes</taxon>
        <taxon>ecological metagenomes</taxon>
    </lineage>
</organism>
<reference evidence="2" key="1">
    <citation type="journal article" date="2014" name="Front. Microbiol.">
        <title>High frequency of phylogenetically diverse reductive dehalogenase-homologous genes in deep subseafloor sedimentary metagenomes.</title>
        <authorList>
            <person name="Kawai M."/>
            <person name="Futagami T."/>
            <person name="Toyoda A."/>
            <person name="Takaki Y."/>
            <person name="Nishi S."/>
            <person name="Hori S."/>
            <person name="Arai W."/>
            <person name="Tsubouchi T."/>
            <person name="Morono Y."/>
            <person name="Uchiyama I."/>
            <person name="Ito T."/>
            <person name="Fujiyama A."/>
            <person name="Inagaki F."/>
            <person name="Takami H."/>
        </authorList>
    </citation>
    <scope>NUCLEOTIDE SEQUENCE</scope>
    <source>
        <strain evidence="2">Expedition CK06-06</strain>
    </source>
</reference>
<protein>
    <submittedName>
        <fullName evidence="2">Uncharacterized protein</fullName>
    </submittedName>
</protein>
<comment type="caution">
    <text evidence="2">The sequence shown here is derived from an EMBL/GenBank/DDBJ whole genome shotgun (WGS) entry which is preliminary data.</text>
</comment>
<accession>X1RWI7</accession>
<name>X1RWI7_9ZZZZ</name>
<dbReference type="EMBL" id="BARW01003845">
    <property type="protein sequence ID" value="GAI71296.1"/>
    <property type="molecule type" value="Genomic_DNA"/>
</dbReference>
<gene>
    <name evidence="2" type="ORF">S12H4_09465</name>
</gene>
<evidence type="ECO:0000313" key="2">
    <source>
        <dbReference type="EMBL" id="GAI71296.1"/>
    </source>
</evidence>
<feature type="non-terminal residue" evidence="2">
    <location>
        <position position="45"/>
    </location>
</feature>
<sequence length="45" mass="5356">MVRRNYRRKKITKVKSSLSSGNSRNRKIYVKRRAEVYGILIIMVS</sequence>
<feature type="region of interest" description="Disordered" evidence="1">
    <location>
        <begin position="1"/>
        <end position="23"/>
    </location>
</feature>
<evidence type="ECO:0000256" key="1">
    <source>
        <dbReference type="SAM" id="MobiDB-lite"/>
    </source>
</evidence>
<dbReference type="AlphaFoldDB" id="X1RWI7"/>
<proteinExistence type="predicted"/>